<dbReference type="EMBL" id="JAPTGG010000013">
    <property type="protein sequence ID" value="MCZ0866553.1"/>
    <property type="molecule type" value="Genomic_DNA"/>
</dbReference>
<dbReference type="AlphaFoldDB" id="A0A9J6RQH9"/>
<comment type="caution">
    <text evidence="1">The sequence shown here is derived from an EMBL/GenBank/DDBJ whole genome shotgun (WGS) entry which is preliminary data.</text>
</comment>
<proteinExistence type="predicted"/>
<accession>A0A9J6RQH9</accession>
<organism evidence="1 2">
    <name type="scientific">Dasania phycosphaerae</name>
    <dbReference type="NCBI Taxonomy" id="2950436"/>
    <lineage>
        <taxon>Bacteria</taxon>
        <taxon>Pseudomonadati</taxon>
        <taxon>Pseudomonadota</taxon>
        <taxon>Gammaproteobacteria</taxon>
        <taxon>Cellvibrionales</taxon>
        <taxon>Spongiibacteraceae</taxon>
        <taxon>Dasania</taxon>
    </lineage>
</organism>
<sequence>MNTNRNTELEAFELPGDRLNHILDQIGFKQGRGRVAEFQNYLAEKSPSVFSDLKYTTVRSWFQEHSPPMRKIDTAIQTLQFEYKFHHDISQIKTWWKVGGFYPFVNESGEPTPSITDLQQEAKDNEEKLQFVIMSLVTEETGEHFKSLSSKDLVKLKDKVAQFAQDYSDPFKTDCPSEYLRMAIKAELSELLNKKKK</sequence>
<dbReference type="Proteomes" id="UP001069090">
    <property type="component" value="Unassembled WGS sequence"/>
</dbReference>
<evidence type="ECO:0000313" key="1">
    <source>
        <dbReference type="EMBL" id="MCZ0866553.1"/>
    </source>
</evidence>
<keyword evidence="2" id="KW-1185">Reference proteome</keyword>
<reference evidence="1 2" key="1">
    <citation type="submission" date="2022-12" db="EMBL/GenBank/DDBJ databases">
        <title>Dasania phycosphaerae sp. nov., isolated from particulate material of the south coast of Korea.</title>
        <authorList>
            <person name="Jiang Y."/>
        </authorList>
    </citation>
    <scope>NUCLEOTIDE SEQUENCE [LARGE SCALE GENOMIC DNA]</scope>
    <source>
        <strain evidence="1 2">GY-19</strain>
    </source>
</reference>
<name>A0A9J6RQH9_9GAMM</name>
<dbReference type="RefSeq" id="WP_268905223.1">
    <property type="nucleotide sequence ID" value="NZ_JAPTGG010000013.1"/>
</dbReference>
<gene>
    <name evidence="1" type="ORF">O0V09_15175</name>
</gene>
<protein>
    <submittedName>
        <fullName evidence="1">Uncharacterized protein</fullName>
    </submittedName>
</protein>
<evidence type="ECO:0000313" key="2">
    <source>
        <dbReference type="Proteomes" id="UP001069090"/>
    </source>
</evidence>